<dbReference type="GO" id="GO:0006006">
    <property type="term" value="P:glucose metabolic process"/>
    <property type="evidence" value="ECO:0007669"/>
    <property type="project" value="TreeGrafter"/>
</dbReference>
<evidence type="ECO:0000256" key="3">
    <source>
        <dbReference type="ARBA" id="ARBA00022837"/>
    </source>
</evidence>
<gene>
    <name evidence="4" type="ORF">DX873_07815</name>
</gene>
<keyword evidence="5" id="KW-1185">Reference proteome</keyword>
<dbReference type="Pfam" id="PF01263">
    <property type="entry name" value="Aldose_epim"/>
    <property type="match status" value="1"/>
</dbReference>
<comment type="cofactor">
    <cofactor evidence="1">
        <name>Ca(2+)</name>
        <dbReference type="ChEBI" id="CHEBI:29108"/>
    </cofactor>
</comment>
<dbReference type="InterPro" id="IPR014718">
    <property type="entry name" value="GH-type_carb-bd"/>
</dbReference>
<dbReference type="SUPFAM" id="SSF74650">
    <property type="entry name" value="Galactose mutarotase-like"/>
    <property type="match status" value="1"/>
</dbReference>
<evidence type="ECO:0000256" key="1">
    <source>
        <dbReference type="ARBA" id="ARBA00001913"/>
    </source>
</evidence>
<evidence type="ECO:0008006" key="6">
    <source>
        <dbReference type="Google" id="ProtNLM"/>
    </source>
</evidence>
<comment type="caution">
    <text evidence="4">The sequence shown here is derived from an EMBL/GenBank/DDBJ whole genome shotgun (WGS) entry which is preliminary data.</text>
</comment>
<dbReference type="InterPro" id="IPR008183">
    <property type="entry name" value="Aldose_1/G6P_1-epimerase"/>
</dbReference>
<protein>
    <recommendedName>
        <fullName evidence="6">Aldose 1-epimerase</fullName>
    </recommendedName>
</protein>
<sequence>MKFEVLKKSCEGLELLEIKNTISGEYINIVPHYGGAINEVVLKKGEKLYSVHKSAKNLKEFEEVSIPLYSGTFLAPFPNRIKNGHYRFDGIDYQLELSDVGLPNAIHGFMYKHPFTLQSFNKNTGEVVMEAEFTGDKGYPFKLNFTNTYKLEEGRLSVKSSVKNVNGKNIPFGMGWHPYISTGTDIDLMKLRIPGTSMFEQDKNSIPTGNILENSKFQDFNDISTQSMDDCYKLEGNSTHLLDPVKDLEIIIEQQMGNKAFNYGMYFIPSSRDCIAIEPMTLPPNGFNSVNGLATLKTDETIEAQFSIKLV</sequence>
<evidence type="ECO:0000313" key="5">
    <source>
        <dbReference type="Proteomes" id="UP000261828"/>
    </source>
</evidence>
<dbReference type="PANTHER" id="PTHR10091">
    <property type="entry name" value="ALDOSE-1-EPIMERASE"/>
    <property type="match status" value="1"/>
</dbReference>
<dbReference type="InterPro" id="IPR011013">
    <property type="entry name" value="Gal_mutarotase_sf_dom"/>
</dbReference>
<dbReference type="EMBL" id="QTJX01000002">
    <property type="protein sequence ID" value="RDY59295.1"/>
    <property type="molecule type" value="Genomic_DNA"/>
</dbReference>
<evidence type="ECO:0000256" key="2">
    <source>
        <dbReference type="ARBA" id="ARBA00011245"/>
    </source>
</evidence>
<evidence type="ECO:0000313" key="4">
    <source>
        <dbReference type="EMBL" id="RDY59295.1"/>
    </source>
</evidence>
<proteinExistence type="predicted"/>
<dbReference type="GO" id="GO:0030246">
    <property type="term" value="F:carbohydrate binding"/>
    <property type="evidence" value="ECO:0007669"/>
    <property type="project" value="InterPro"/>
</dbReference>
<dbReference type="GO" id="GO:0004034">
    <property type="term" value="F:aldose 1-epimerase activity"/>
    <property type="evidence" value="ECO:0007669"/>
    <property type="project" value="TreeGrafter"/>
</dbReference>
<dbReference type="RefSeq" id="WP_116183909.1">
    <property type="nucleotide sequence ID" value="NZ_QTJX01000002.1"/>
</dbReference>
<reference evidence="4 5" key="1">
    <citation type="submission" date="2018-08" db="EMBL/GenBank/DDBJ databases">
        <title>Muricauda nanhaiensis sp. nov., isolated from seawater of the South China Sea.</title>
        <authorList>
            <person name="Dang Y."/>
        </authorList>
    </citation>
    <scope>NUCLEOTIDE SEQUENCE [LARGE SCALE GENOMIC DNA]</scope>
    <source>
        <strain evidence="4 5">SM1704</strain>
    </source>
</reference>
<dbReference type="OrthoDB" id="9808779at2"/>
<dbReference type="PANTHER" id="PTHR10091:SF0">
    <property type="entry name" value="GALACTOSE MUTAROTASE"/>
    <property type="match status" value="1"/>
</dbReference>
<organism evidence="4 5">
    <name type="scientific">Flagellimonas nanhaiensis</name>
    <dbReference type="NCBI Taxonomy" id="2292706"/>
    <lineage>
        <taxon>Bacteria</taxon>
        <taxon>Pseudomonadati</taxon>
        <taxon>Bacteroidota</taxon>
        <taxon>Flavobacteriia</taxon>
        <taxon>Flavobacteriales</taxon>
        <taxon>Flavobacteriaceae</taxon>
        <taxon>Flagellimonas</taxon>
    </lineage>
</organism>
<dbReference type="AlphaFoldDB" id="A0A371JP61"/>
<name>A0A371JP61_9FLAO</name>
<accession>A0A371JP61</accession>
<comment type="subunit">
    <text evidence="2">Monomer.</text>
</comment>
<dbReference type="GO" id="GO:0033499">
    <property type="term" value="P:galactose catabolic process via UDP-galactose, Leloir pathway"/>
    <property type="evidence" value="ECO:0007669"/>
    <property type="project" value="TreeGrafter"/>
</dbReference>
<keyword evidence="3" id="KW-0106">Calcium</keyword>
<dbReference type="Gene3D" id="2.70.98.10">
    <property type="match status" value="1"/>
</dbReference>
<dbReference type="Proteomes" id="UP000261828">
    <property type="component" value="Unassembled WGS sequence"/>
</dbReference>